<dbReference type="KEGG" id="aar:Acear_0688"/>
<feature type="binding site" evidence="13">
    <location>
        <position position="753"/>
    </location>
    <ligand>
        <name>substrate</name>
    </ligand>
</feature>
<dbReference type="Gene3D" id="1.10.189.10">
    <property type="entry name" value="Pyruvate Phosphate Dikinase, domain 2"/>
    <property type="match status" value="1"/>
</dbReference>
<dbReference type="GO" id="GO:0046872">
    <property type="term" value="F:metal ion binding"/>
    <property type="evidence" value="ECO:0007669"/>
    <property type="project" value="UniProtKB-UniRule"/>
</dbReference>
<evidence type="ECO:0000259" key="16">
    <source>
        <dbReference type="Pfam" id="PF00391"/>
    </source>
</evidence>
<feature type="binding site" evidence="13">
    <location>
        <position position="777"/>
    </location>
    <ligand>
        <name>substrate</name>
    </ligand>
</feature>
<feature type="domain" description="PEP-utilising enzyme C-terminal" evidence="18">
    <location>
        <begin position="518"/>
        <end position="878"/>
    </location>
</feature>
<proteinExistence type="inferred from homology"/>
<dbReference type="Pfam" id="PF02896">
    <property type="entry name" value="PEP-utilizers_C"/>
    <property type="match status" value="1"/>
</dbReference>
<dbReference type="STRING" id="574087.Acear_0688"/>
<feature type="active site" description="Tele-phosphohistidine intermediate" evidence="12">
    <location>
        <position position="455"/>
    </location>
</feature>
<keyword evidence="19" id="KW-0670">Pyruvate</keyword>
<dbReference type="NCBIfam" id="NF004531">
    <property type="entry name" value="PRK05878.1"/>
    <property type="match status" value="1"/>
</dbReference>
<dbReference type="InterPro" id="IPR010121">
    <property type="entry name" value="Pyruvate_phosphate_dikinase"/>
</dbReference>
<evidence type="ECO:0000256" key="11">
    <source>
        <dbReference type="PIRNR" id="PIRNR000853"/>
    </source>
</evidence>
<dbReference type="RefSeq" id="WP_013277674.1">
    <property type="nucleotide sequence ID" value="NC_014378.1"/>
</dbReference>
<evidence type="ECO:0000256" key="10">
    <source>
        <dbReference type="ARBA" id="ARBA00022842"/>
    </source>
</evidence>
<comment type="catalytic activity">
    <reaction evidence="11">
        <text>pyruvate + phosphate + ATP = phosphoenolpyruvate + AMP + diphosphate + H(+)</text>
        <dbReference type="Rhea" id="RHEA:10756"/>
        <dbReference type="ChEBI" id="CHEBI:15361"/>
        <dbReference type="ChEBI" id="CHEBI:15378"/>
        <dbReference type="ChEBI" id="CHEBI:30616"/>
        <dbReference type="ChEBI" id="CHEBI:33019"/>
        <dbReference type="ChEBI" id="CHEBI:43474"/>
        <dbReference type="ChEBI" id="CHEBI:58702"/>
        <dbReference type="ChEBI" id="CHEBI:456215"/>
        <dbReference type="EC" id="2.7.9.1"/>
    </reaction>
</comment>
<dbReference type="Gene3D" id="3.50.30.10">
    <property type="entry name" value="Phosphohistidine domain"/>
    <property type="match status" value="1"/>
</dbReference>
<reference evidence="19 20" key="1">
    <citation type="journal article" date="2010" name="Stand. Genomic Sci.">
        <title>Complete genome sequence of Acetohalobium arabaticum type strain (Z-7288).</title>
        <authorList>
            <person name="Sikorski J."/>
            <person name="Lapidus A."/>
            <person name="Chertkov O."/>
            <person name="Lucas S."/>
            <person name="Copeland A."/>
            <person name="Glavina Del Rio T."/>
            <person name="Nolan M."/>
            <person name="Tice H."/>
            <person name="Cheng J.F."/>
            <person name="Han C."/>
            <person name="Brambilla E."/>
            <person name="Pitluck S."/>
            <person name="Liolios K."/>
            <person name="Ivanova N."/>
            <person name="Mavromatis K."/>
            <person name="Mikhailova N."/>
            <person name="Pati A."/>
            <person name="Bruce D."/>
            <person name="Detter C."/>
            <person name="Tapia R."/>
            <person name="Goodwin L."/>
            <person name="Chen A."/>
            <person name="Palaniappan K."/>
            <person name="Land M."/>
            <person name="Hauser L."/>
            <person name="Chang Y.J."/>
            <person name="Jeffries C.D."/>
            <person name="Rohde M."/>
            <person name="Goker M."/>
            <person name="Spring S."/>
            <person name="Woyke T."/>
            <person name="Bristow J."/>
            <person name="Eisen J.A."/>
            <person name="Markowitz V."/>
            <person name="Hugenholtz P."/>
            <person name="Kyrpides N.C."/>
            <person name="Klenk H.P."/>
        </authorList>
    </citation>
    <scope>NUCLEOTIDE SEQUENCE [LARGE SCALE GENOMIC DNA]</scope>
    <source>
        <strain evidence="20">ATCC 49924 / DSM 5501 / Z-7288</strain>
    </source>
</reference>
<dbReference type="InterPro" id="IPR023151">
    <property type="entry name" value="PEP_util_CS"/>
</dbReference>
<comment type="similarity">
    <text evidence="2 11">Belongs to the PEP-utilizing enzyme family.</text>
</comment>
<dbReference type="PROSITE" id="PS00370">
    <property type="entry name" value="PEP_ENZYMES_PHOS_SITE"/>
    <property type="match status" value="1"/>
</dbReference>
<dbReference type="GO" id="GO:0050242">
    <property type="term" value="F:pyruvate, phosphate dikinase activity"/>
    <property type="evidence" value="ECO:0007669"/>
    <property type="project" value="UniProtKB-UniRule"/>
</dbReference>
<feature type="binding site" evidence="14">
    <location>
        <position position="777"/>
    </location>
    <ligand>
        <name>Mg(2+)</name>
        <dbReference type="ChEBI" id="CHEBI:18420"/>
    </ligand>
</feature>
<dbReference type="InterPro" id="IPR013815">
    <property type="entry name" value="ATP_grasp_subdomain_1"/>
</dbReference>
<feature type="domain" description="PEP-utilising enzyme mobile" evidence="16">
    <location>
        <begin position="422"/>
        <end position="503"/>
    </location>
</feature>
<dbReference type="Gene3D" id="3.30.470.20">
    <property type="entry name" value="ATP-grasp fold, B domain"/>
    <property type="match status" value="1"/>
</dbReference>
<feature type="active site" description="Proton donor" evidence="12">
    <location>
        <position position="840"/>
    </location>
</feature>
<dbReference type="GO" id="GO:0005524">
    <property type="term" value="F:ATP binding"/>
    <property type="evidence" value="ECO:0007669"/>
    <property type="project" value="UniProtKB-UniRule"/>
</dbReference>
<feature type="domain" description="Pyruvate phosphate dikinase AMP/ATP-binding" evidence="17">
    <location>
        <begin position="59"/>
        <end position="299"/>
    </location>
</feature>
<accession>D9QVG9</accession>
<dbReference type="EMBL" id="CP002105">
    <property type="protein sequence ID" value="ADL12228.1"/>
    <property type="molecule type" value="Genomic_DNA"/>
</dbReference>
<dbReference type="AlphaFoldDB" id="D9QVG9"/>
<evidence type="ECO:0000313" key="19">
    <source>
        <dbReference type="EMBL" id="ADL12228.1"/>
    </source>
</evidence>
<dbReference type="InterPro" id="IPR000121">
    <property type="entry name" value="PEP_util_C"/>
</dbReference>
<dbReference type="InterPro" id="IPR008279">
    <property type="entry name" value="PEP-util_enz_mobile_dom"/>
</dbReference>
<feature type="domain" description="Pyruvate phosphate dikinase AMP/ATP-binding" evidence="17">
    <location>
        <begin position="305"/>
        <end position="357"/>
    </location>
</feature>
<dbReference type="InterPro" id="IPR015813">
    <property type="entry name" value="Pyrv/PenolPyrv_kinase-like_dom"/>
</dbReference>
<evidence type="ECO:0000256" key="6">
    <source>
        <dbReference type="ARBA" id="ARBA00022723"/>
    </source>
</evidence>
<dbReference type="PIRSF" id="PIRSF000853">
    <property type="entry name" value="PPDK"/>
    <property type="match status" value="1"/>
</dbReference>
<dbReference type="Pfam" id="PF01326">
    <property type="entry name" value="PPDK_N"/>
    <property type="match status" value="2"/>
</dbReference>
<evidence type="ECO:0000313" key="20">
    <source>
        <dbReference type="Proteomes" id="UP000001661"/>
    </source>
</evidence>
<keyword evidence="5 19" id="KW-0808">Transferase</keyword>
<evidence type="ECO:0000256" key="4">
    <source>
        <dbReference type="ARBA" id="ARBA00020138"/>
    </source>
</evidence>
<dbReference type="PANTHER" id="PTHR22931:SF9">
    <property type="entry name" value="PYRUVATE, PHOSPHATE DIKINASE 1, CHLOROPLASTIC"/>
    <property type="match status" value="1"/>
</dbReference>
<evidence type="ECO:0000256" key="9">
    <source>
        <dbReference type="ARBA" id="ARBA00022840"/>
    </source>
</evidence>
<evidence type="ECO:0000256" key="15">
    <source>
        <dbReference type="SAM" id="Coils"/>
    </source>
</evidence>
<dbReference type="Gene3D" id="1.20.80.30">
    <property type="match status" value="1"/>
</dbReference>
<comment type="cofactor">
    <cofactor evidence="1 11 14">
        <name>Mg(2+)</name>
        <dbReference type="ChEBI" id="CHEBI:18420"/>
    </cofactor>
</comment>
<evidence type="ECO:0000256" key="2">
    <source>
        <dbReference type="ARBA" id="ARBA00007837"/>
    </source>
</evidence>
<feature type="binding site" evidence="13">
    <location>
        <position position="774"/>
    </location>
    <ligand>
        <name>substrate</name>
    </ligand>
</feature>
<evidence type="ECO:0000259" key="17">
    <source>
        <dbReference type="Pfam" id="PF01326"/>
    </source>
</evidence>
<dbReference type="Pfam" id="PF00391">
    <property type="entry name" value="PEP-utilizers"/>
    <property type="match status" value="1"/>
</dbReference>
<dbReference type="PROSITE" id="PS00742">
    <property type="entry name" value="PEP_ENZYMES_2"/>
    <property type="match status" value="1"/>
</dbReference>
<keyword evidence="7" id="KW-0547">Nucleotide-binding</keyword>
<sequence length="885" mass="98061">MNSEKKYIYSFEEGSLDLKPILGGKGASLGEMTSLDLPVPPGMTLTTEACNLYFENDEELPEFLKEGTREYLKDLEEKTGKNFGDDNNPLLLSVRSGATISMPGMMDTILNLGLNDTSVQGLAKEVNDERFAYDCYRRFIQMFGDVVLGIEGYKFGRTLDSLKEEVDADSDLDLTTDDLKKLVAQYKEIIKDEAGIEFPQDPMEQLIKSVDAVFGSWNNKRAIVYRDAHDIAHDLGTAVNVQTMVFGNMGKDSGTGVVFTRNPSTGVNELYGEYLLNAQGEDVVAGIRTPQSIQTLKEELPEVFDQLVDVTETLEDHYKNMQDIEFTIENGQLYLLQTRTGKRTAKAAIKMAADMADEGLIDKEEALLRVEPEHVEKVLHKQIDPEAEPEVIAKGLPASPGAAAGKVVFSADEAEKLGDKGEKVILVSLETTPEDINGVIASQGVLTTRGGMTSHAAVVARGMGKPCVCGCEEIKIDFEKEEFLVGNRRFEKGDKITINGGTGEIMVGKVEMTEPRLSEECRKILKWANETKELGIRANADNGPDAKKAFEFGAEGIGLCRTEHMFMAAERVPLVQQLILSDSEAEKEEALAELEPMQRNDFEEIFTEMKGKPVTVRLLDPPLHEFLPDLVELVEEIAKLESAAEDNKEELNKKRKLLRKVKDMNESNPMLGMRGCRLGIMVPEIYEMQIRAVFKAAVNVAEEGIDVQPEIMLPLVTHVNEFKMLRSRVDKVADEVLAEADSELSYKVGTMIELPRACMTAEEIAEEADFFSFGTNDLTQTTFGFSRDDAESKFLHHYVEEDILEDNPFISLDPNGVGKLVKMATDDGRKANENLKVGICGEHGGEPKSIGLCQEYGLDYVSCSPYRVPVARLAAVQAKIESDRE</sequence>
<evidence type="ECO:0000256" key="7">
    <source>
        <dbReference type="ARBA" id="ARBA00022741"/>
    </source>
</evidence>
<dbReference type="InterPro" id="IPR036637">
    <property type="entry name" value="Phosphohistidine_dom_sf"/>
</dbReference>
<keyword evidence="6 14" id="KW-0479">Metal-binding</keyword>
<organism evidence="19 20">
    <name type="scientific">Acetohalobium arabaticum (strain ATCC 49924 / DSM 5501 / Z-7288)</name>
    <dbReference type="NCBI Taxonomy" id="574087"/>
    <lineage>
        <taxon>Bacteria</taxon>
        <taxon>Bacillati</taxon>
        <taxon>Bacillota</taxon>
        <taxon>Clostridia</taxon>
        <taxon>Halanaerobiales</taxon>
        <taxon>Halobacteroidaceae</taxon>
        <taxon>Acetohalobium</taxon>
    </lineage>
</organism>
<dbReference type="OrthoDB" id="9765468at2"/>
<evidence type="ECO:0000256" key="1">
    <source>
        <dbReference type="ARBA" id="ARBA00001946"/>
    </source>
</evidence>
<feature type="binding site" evidence="14">
    <location>
        <position position="753"/>
    </location>
    <ligand>
        <name>Mg(2+)</name>
        <dbReference type="ChEBI" id="CHEBI:18420"/>
    </ligand>
</feature>
<dbReference type="NCBIfam" id="TIGR01828">
    <property type="entry name" value="pyru_phos_dikin"/>
    <property type="match status" value="1"/>
</dbReference>
<dbReference type="SUPFAM" id="SSF51621">
    <property type="entry name" value="Phosphoenolpyruvate/pyruvate domain"/>
    <property type="match status" value="1"/>
</dbReference>
<dbReference type="Proteomes" id="UP000001661">
    <property type="component" value="Chromosome"/>
</dbReference>
<dbReference type="PANTHER" id="PTHR22931">
    <property type="entry name" value="PHOSPHOENOLPYRUVATE DIKINASE-RELATED"/>
    <property type="match status" value="1"/>
</dbReference>
<dbReference type="SUPFAM" id="SSF56059">
    <property type="entry name" value="Glutathione synthetase ATP-binding domain-like"/>
    <property type="match status" value="1"/>
</dbReference>
<protein>
    <recommendedName>
        <fullName evidence="4 11">Pyruvate, phosphate dikinase</fullName>
        <ecNumber evidence="3 11">2.7.9.1</ecNumber>
    </recommendedName>
</protein>
<gene>
    <name evidence="19" type="ordered locus">Acear_0688</name>
</gene>
<dbReference type="eggNOG" id="COG1080">
    <property type="taxonomic scope" value="Bacteria"/>
</dbReference>
<dbReference type="HOGENOM" id="CLU_015345_0_2_9"/>
<dbReference type="EC" id="2.7.9.1" evidence="3 11"/>
<feature type="coiled-coil region" evidence="15">
    <location>
        <begin position="630"/>
        <end position="667"/>
    </location>
</feature>
<feature type="binding site" evidence="13">
    <location>
        <position position="561"/>
    </location>
    <ligand>
        <name>substrate</name>
    </ligand>
</feature>
<keyword evidence="20" id="KW-1185">Reference proteome</keyword>
<dbReference type="InterPro" id="IPR040442">
    <property type="entry name" value="Pyrv_kinase-like_dom_sf"/>
</dbReference>
<keyword evidence="15" id="KW-0175">Coiled coil</keyword>
<evidence type="ECO:0000256" key="3">
    <source>
        <dbReference type="ARBA" id="ARBA00011994"/>
    </source>
</evidence>
<dbReference type="InterPro" id="IPR018274">
    <property type="entry name" value="PEP_util_AS"/>
</dbReference>
<evidence type="ECO:0000259" key="18">
    <source>
        <dbReference type="Pfam" id="PF02896"/>
    </source>
</evidence>
<evidence type="ECO:0000256" key="14">
    <source>
        <dbReference type="PIRSR" id="PIRSR000853-3"/>
    </source>
</evidence>
<feature type="binding site" evidence="13">
    <location>
        <position position="776"/>
    </location>
    <ligand>
        <name>substrate</name>
    </ligand>
</feature>
<evidence type="ECO:0000256" key="13">
    <source>
        <dbReference type="PIRSR" id="PIRSR000853-2"/>
    </source>
</evidence>
<evidence type="ECO:0000256" key="12">
    <source>
        <dbReference type="PIRSR" id="PIRSR000853-1"/>
    </source>
</evidence>
<feature type="binding site" evidence="13">
    <location>
        <position position="775"/>
    </location>
    <ligand>
        <name>substrate</name>
    </ligand>
</feature>
<dbReference type="Gene3D" id="3.30.1490.20">
    <property type="entry name" value="ATP-grasp fold, A domain"/>
    <property type="match status" value="1"/>
</dbReference>
<name>D9QVG9_ACEAZ</name>
<dbReference type="eggNOG" id="COG0574">
    <property type="taxonomic scope" value="Bacteria"/>
</dbReference>
<dbReference type="InterPro" id="IPR002192">
    <property type="entry name" value="PPDK_AMP/ATP-bd"/>
</dbReference>
<keyword evidence="10 14" id="KW-0460">Magnesium</keyword>
<keyword evidence="9" id="KW-0067">ATP-binding</keyword>
<feature type="binding site" evidence="13">
    <location>
        <position position="617"/>
    </location>
    <ligand>
        <name>substrate</name>
    </ligand>
</feature>
<dbReference type="GO" id="GO:0016301">
    <property type="term" value="F:kinase activity"/>
    <property type="evidence" value="ECO:0007669"/>
    <property type="project" value="UniProtKB-UniRule"/>
</dbReference>
<dbReference type="Gene3D" id="3.20.20.60">
    <property type="entry name" value="Phosphoenolpyruvate-binding domains"/>
    <property type="match status" value="1"/>
</dbReference>
<evidence type="ECO:0000256" key="5">
    <source>
        <dbReference type="ARBA" id="ARBA00022679"/>
    </source>
</evidence>
<dbReference type="SUPFAM" id="SSF52009">
    <property type="entry name" value="Phosphohistidine domain"/>
    <property type="match status" value="1"/>
</dbReference>
<keyword evidence="8 19" id="KW-0418">Kinase</keyword>
<evidence type="ECO:0000256" key="8">
    <source>
        <dbReference type="ARBA" id="ARBA00022777"/>
    </source>
</evidence>